<dbReference type="Proteomes" id="UP000298381">
    <property type="component" value="Unassembled WGS sequence"/>
</dbReference>
<dbReference type="AlphaFoldDB" id="A0A4Z0D4T7"/>
<dbReference type="PANTHER" id="PTHR21198">
    <property type="entry name" value="GLUTAMATE RACEMASE"/>
    <property type="match status" value="1"/>
</dbReference>
<feature type="binding site" evidence="7">
    <location>
        <begin position="74"/>
        <end position="75"/>
    </location>
    <ligand>
        <name>substrate</name>
    </ligand>
</feature>
<feature type="binding site" evidence="7">
    <location>
        <begin position="184"/>
        <end position="185"/>
    </location>
    <ligand>
        <name>substrate</name>
    </ligand>
</feature>
<feature type="active site" description="Proton donor/acceptor" evidence="7">
    <location>
        <position position="183"/>
    </location>
</feature>
<dbReference type="SUPFAM" id="SSF53681">
    <property type="entry name" value="Aspartate/glutamate racemase"/>
    <property type="match status" value="2"/>
</dbReference>
<comment type="similarity">
    <text evidence="7">Belongs to the aspartate/glutamate racemases family.</text>
</comment>
<feature type="binding site" evidence="7">
    <location>
        <begin position="42"/>
        <end position="43"/>
    </location>
    <ligand>
        <name>substrate</name>
    </ligand>
</feature>
<dbReference type="RefSeq" id="WP_135271572.1">
    <property type="nucleotide sequence ID" value="NZ_SRIB01000012.1"/>
</dbReference>
<dbReference type="HAMAP" id="MF_00258">
    <property type="entry name" value="Glu_racemase"/>
    <property type="match status" value="1"/>
</dbReference>
<evidence type="ECO:0000256" key="6">
    <source>
        <dbReference type="ARBA" id="ARBA00023316"/>
    </source>
</evidence>
<dbReference type="GO" id="GO:0009252">
    <property type="term" value="P:peptidoglycan biosynthetic process"/>
    <property type="evidence" value="ECO:0007669"/>
    <property type="project" value="UniProtKB-UniRule"/>
</dbReference>
<evidence type="ECO:0000256" key="3">
    <source>
        <dbReference type="ARBA" id="ARBA00022960"/>
    </source>
</evidence>
<proteinExistence type="inferred from homology"/>
<dbReference type="InterPro" id="IPR004391">
    <property type="entry name" value="Glu_race"/>
</dbReference>
<evidence type="ECO:0000256" key="1">
    <source>
        <dbReference type="ARBA" id="ARBA00001602"/>
    </source>
</evidence>
<keyword evidence="9" id="KW-1185">Reference proteome</keyword>
<dbReference type="GO" id="GO:0008881">
    <property type="term" value="F:glutamate racemase activity"/>
    <property type="evidence" value="ECO:0007669"/>
    <property type="project" value="UniProtKB-UniRule"/>
</dbReference>
<evidence type="ECO:0000313" key="9">
    <source>
        <dbReference type="Proteomes" id="UP000298381"/>
    </source>
</evidence>
<dbReference type="UniPathway" id="UPA00219"/>
<keyword evidence="4 7" id="KW-0573">Peptidoglycan synthesis</keyword>
<evidence type="ECO:0000256" key="5">
    <source>
        <dbReference type="ARBA" id="ARBA00023235"/>
    </source>
</evidence>
<dbReference type="Pfam" id="PF01177">
    <property type="entry name" value="Asp_Glu_race"/>
    <property type="match status" value="1"/>
</dbReference>
<feature type="active site" description="Proton donor/acceptor" evidence="7">
    <location>
        <position position="73"/>
    </location>
</feature>
<dbReference type="InterPro" id="IPR001920">
    <property type="entry name" value="Asp/Glu_race"/>
</dbReference>
<organism evidence="8 9">
    <name type="scientific">Soehngenia longivitae</name>
    <dbReference type="NCBI Taxonomy" id="2562294"/>
    <lineage>
        <taxon>Bacteria</taxon>
        <taxon>Bacillati</taxon>
        <taxon>Bacillota</taxon>
        <taxon>Tissierellia</taxon>
        <taxon>Tissierellales</taxon>
        <taxon>Tissierellaceae</taxon>
        <taxon>Soehngenia</taxon>
    </lineage>
</organism>
<comment type="function">
    <text evidence="7">Provides the (R)-glutamate required for cell wall biosynthesis.</text>
</comment>
<keyword evidence="6 7" id="KW-0961">Cell wall biogenesis/degradation</keyword>
<dbReference type="GO" id="GO:0071555">
    <property type="term" value="P:cell wall organization"/>
    <property type="evidence" value="ECO:0007669"/>
    <property type="project" value="UniProtKB-KW"/>
</dbReference>
<dbReference type="EC" id="5.1.1.3" evidence="2 7"/>
<dbReference type="InterPro" id="IPR015942">
    <property type="entry name" value="Asp/Glu/hydantoin_racemase"/>
</dbReference>
<dbReference type="OrthoDB" id="9801055at2"/>
<feature type="binding site" evidence="7">
    <location>
        <begin position="10"/>
        <end position="11"/>
    </location>
    <ligand>
        <name>substrate</name>
    </ligand>
</feature>
<gene>
    <name evidence="7 8" type="primary">murI</name>
    <name evidence="8" type="ORF">E4100_08245</name>
</gene>
<protein>
    <recommendedName>
        <fullName evidence="2 7">Glutamate racemase</fullName>
        <ecNumber evidence="2 7">5.1.1.3</ecNumber>
    </recommendedName>
</protein>
<dbReference type="Gene3D" id="3.40.50.1860">
    <property type="match status" value="2"/>
</dbReference>
<dbReference type="GO" id="GO:0008360">
    <property type="term" value="P:regulation of cell shape"/>
    <property type="evidence" value="ECO:0007669"/>
    <property type="project" value="UniProtKB-KW"/>
</dbReference>
<comment type="caution">
    <text evidence="8">The sequence shown here is derived from an EMBL/GenBank/DDBJ whole genome shotgun (WGS) entry which is preliminary data.</text>
</comment>
<keyword evidence="3 7" id="KW-0133">Cell shape</keyword>
<accession>A0A4Z0D4T7</accession>
<name>A0A4Z0D4T7_9FIRM</name>
<dbReference type="NCBIfam" id="TIGR00067">
    <property type="entry name" value="glut_race"/>
    <property type="match status" value="1"/>
</dbReference>
<dbReference type="InterPro" id="IPR033134">
    <property type="entry name" value="Asp/Glu_racemase_AS_2"/>
</dbReference>
<evidence type="ECO:0000256" key="7">
    <source>
        <dbReference type="HAMAP-Rule" id="MF_00258"/>
    </source>
</evidence>
<keyword evidence="5 7" id="KW-0413">Isomerase</keyword>
<comment type="pathway">
    <text evidence="7">Cell wall biogenesis; peptidoglycan biosynthesis.</text>
</comment>
<evidence type="ECO:0000256" key="4">
    <source>
        <dbReference type="ARBA" id="ARBA00022984"/>
    </source>
</evidence>
<reference evidence="8 9" key="1">
    <citation type="submission" date="2019-03" db="EMBL/GenBank/DDBJ databases">
        <title>Draft genome sequence data and analysis of a Fermenting Bacterium, Soehngenia longevitae strain 1933PT, isolated from petroleum reservoir in Azerbaijan.</title>
        <authorList>
            <person name="Grouzdev D.S."/>
            <person name="Bidzhieva S.K."/>
            <person name="Sokolova D.S."/>
            <person name="Tourova T.P."/>
            <person name="Poltaraus A.B."/>
            <person name="Nazina T.N."/>
        </authorList>
    </citation>
    <scope>NUCLEOTIDE SEQUENCE [LARGE SCALE GENOMIC DNA]</scope>
    <source>
        <strain evidence="8 9">1933P</strain>
    </source>
</reference>
<comment type="catalytic activity">
    <reaction evidence="1 7">
        <text>L-glutamate = D-glutamate</text>
        <dbReference type="Rhea" id="RHEA:12813"/>
        <dbReference type="ChEBI" id="CHEBI:29985"/>
        <dbReference type="ChEBI" id="CHEBI:29986"/>
        <dbReference type="EC" id="5.1.1.3"/>
    </reaction>
</comment>
<evidence type="ECO:0000313" key="8">
    <source>
        <dbReference type="EMBL" id="TFZ39474.1"/>
    </source>
</evidence>
<dbReference type="EMBL" id="SRIB01000012">
    <property type="protein sequence ID" value="TFZ39474.1"/>
    <property type="molecule type" value="Genomic_DNA"/>
</dbReference>
<sequence>MDKRPIGVIDSGIGGLTVIDSIQKILPSEDIIYFGDNINVPYGNRQEEEIYELTMKMLKFLEKKNVKLVAIACNTISAISKEFEGKLNYPIIDIVEPTIDHIIKSGIGKIAIFGTEFTINKKVYEKKLKERSQNMEIFSIKSRELAKLIDQGKFDSFETVECLKDRINAIKESGDIYNVVLACTHYPIIEDLFYKIDSNLNYINPAIHEAVAVKHYLKDNDMLNTEGKGNISIYTTGDVEIYKKVLKKLNLKKAKKIKVTYL</sequence>
<evidence type="ECO:0000256" key="2">
    <source>
        <dbReference type="ARBA" id="ARBA00013090"/>
    </source>
</evidence>
<dbReference type="PROSITE" id="PS00924">
    <property type="entry name" value="ASP_GLU_RACEMASE_2"/>
    <property type="match status" value="1"/>
</dbReference>
<dbReference type="PANTHER" id="PTHR21198:SF3">
    <property type="entry name" value="GLUTAMATE RACEMASE"/>
    <property type="match status" value="1"/>
</dbReference>